<evidence type="ECO:0000256" key="3">
    <source>
        <dbReference type="ARBA" id="ARBA00023157"/>
    </source>
</evidence>
<evidence type="ECO:0000313" key="7">
    <source>
        <dbReference type="EMBL" id="CAF3719373.1"/>
    </source>
</evidence>
<dbReference type="PANTHER" id="PTHR47247">
    <property type="entry name" value="KUNITZ-TYPE PROTEASE INHIBITOR 2"/>
    <property type="match status" value="1"/>
</dbReference>
<dbReference type="Gene3D" id="2.10.22.10">
    <property type="entry name" value="Antistasin, domain 1"/>
    <property type="match status" value="2"/>
</dbReference>
<name>A0A818Q3W5_9BILA</name>
<dbReference type="FunFam" id="4.10.410.10:FF:000021">
    <property type="entry name" value="Serine protease inhibitor, putative"/>
    <property type="match status" value="1"/>
</dbReference>
<dbReference type="PANTHER" id="PTHR47247:SF1">
    <property type="entry name" value="KUNITZ-TYPE PROTEASE INHIBITOR 2"/>
    <property type="match status" value="1"/>
</dbReference>
<dbReference type="PROSITE" id="PS00280">
    <property type="entry name" value="BPTI_KUNITZ_1"/>
    <property type="match status" value="2"/>
</dbReference>
<dbReference type="EMBL" id="CAJOBE010000400">
    <property type="protein sequence ID" value="CAF3635247.1"/>
    <property type="molecule type" value="Genomic_DNA"/>
</dbReference>
<accession>A0A818Q3W5</accession>
<dbReference type="InterPro" id="IPR002223">
    <property type="entry name" value="Kunitz_BPTI"/>
</dbReference>
<reference evidence="6" key="1">
    <citation type="submission" date="2021-02" db="EMBL/GenBank/DDBJ databases">
        <authorList>
            <person name="Nowell W R."/>
        </authorList>
    </citation>
    <scope>NUCLEOTIDE SEQUENCE</scope>
</reference>
<keyword evidence="4" id="KW-0732">Signal</keyword>
<feature type="signal peptide" evidence="4">
    <location>
        <begin position="1"/>
        <end position="20"/>
    </location>
</feature>
<dbReference type="SUPFAM" id="SSF57362">
    <property type="entry name" value="BPTI-like"/>
    <property type="match status" value="2"/>
</dbReference>
<comment type="caution">
    <text evidence="6">The sequence shown here is derived from an EMBL/GenBank/DDBJ whole genome shotgun (WGS) entry which is preliminary data.</text>
</comment>
<organism evidence="6 8">
    <name type="scientific">Rotaria sordida</name>
    <dbReference type="NCBI Taxonomy" id="392033"/>
    <lineage>
        <taxon>Eukaryota</taxon>
        <taxon>Metazoa</taxon>
        <taxon>Spiralia</taxon>
        <taxon>Gnathifera</taxon>
        <taxon>Rotifera</taxon>
        <taxon>Eurotatoria</taxon>
        <taxon>Bdelloidea</taxon>
        <taxon>Philodinida</taxon>
        <taxon>Philodinidae</taxon>
        <taxon>Rotaria</taxon>
    </lineage>
</organism>
<dbReference type="PROSITE" id="PS50279">
    <property type="entry name" value="BPTI_KUNITZ_2"/>
    <property type="match status" value="2"/>
</dbReference>
<dbReference type="Proteomes" id="UP000663823">
    <property type="component" value="Unassembled WGS sequence"/>
</dbReference>
<keyword evidence="2" id="KW-0722">Serine protease inhibitor</keyword>
<evidence type="ECO:0000313" key="6">
    <source>
        <dbReference type="EMBL" id="CAF3635247.1"/>
    </source>
</evidence>
<feature type="chain" id="PRO_5036414808" description="BPTI/Kunitz inhibitor domain-containing protein" evidence="4">
    <location>
        <begin position="21"/>
        <end position="420"/>
    </location>
</feature>
<evidence type="ECO:0000313" key="8">
    <source>
        <dbReference type="Proteomes" id="UP000663874"/>
    </source>
</evidence>
<dbReference type="Pfam" id="PF00014">
    <property type="entry name" value="Kunitz_BPTI"/>
    <property type="match status" value="2"/>
</dbReference>
<dbReference type="PRINTS" id="PR00759">
    <property type="entry name" value="BASICPTASE"/>
</dbReference>
<dbReference type="InterPro" id="IPR039366">
    <property type="entry name" value="Pilotin"/>
</dbReference>
<dbReference type="InterPro" id="IPR020901">
    <property type="entry name" value="Prtase_inh_Kunz-CS"/>
</dbReference>
<keyword evidence="3" id="KW-1015">Disulfide bond</keyword>
<dbReference type="Pfam" id="PF09619">
    <property type="entry name" value="YscW"/>
    <property type="match status" value="1"/>
</dbReference>
<dbReference type="EMBL" id="CAJOAX010001482">
    <property type="protein sequence ID" value="CAF3719373.1"/>
    <property type="molecule type" value="Genomic_DNA"/>
</dbReference>
<evidence type="ECO:0000256" key="4">
    <source>
        <dbReference type="SAM" id="SignalP"/>
    </source>
</evidence>
<dbReference type="AlphaFoldDB" id="A0A818Q3W5"/>
<dbReference type="SMART" id="SM00131">
    <property type="entry name" value="KU"/>
    <property type="match status" value="2"/>
</dbReference>
<evidence type="ECO:0000256" key="1">
    <source>
        <dbReference type="ARBA" id="ARBA00022690"/>
    </source>
</evidence>
<dbReference type="GO" id="GO:0004867">
    <property type="term" value="F:serine-type endopeptidase inhibitor activity"/>
    <property type="evidence" value="ECO:0007669"/>
    <property type="project" value="UniProtKB-KW"/>
</dbReference>
<proteinExistence type="predicted"/>
<protein>
    <recommendedName>
        <fullName evidence="5">BPTI/Kunitz inhibitor domain-containing protein</fullName>
    </recommendedName>
</protein>
<dbReference type="Gene3D" id="4.10.410.10">
    <property type="entry name" value="Pancreatic trypsin inhibitor Kunitz domain"/>
    <property type="match status" value="2"/>
</dbReference>
<dbReference type="CDD" id="cd00109">
    <property type="entry name" value="Kunitz-type"/>
    <property type="match status" value="1"/>
</dbReference>
<keyword evidence="1" id="KW-0646">Protease inhibitor</keyword>
<evidence type="ECO:0000256" key="2">
    <source>
        <dbReference type="ARBA" id="ARBA00022900"/>
    </source>
</evidence>
<sequence>MIRLLSVVIVFLTFIYAIECSPIKSPKACSPVKCSGKPKQCAYGYQKKDGCEICRCNDPCNPPGKPILCGPKQRCFIEKKPDGTFEGRCGDSSKTSHKGKKIETGTSKGDCNSPKVTGPCRAAFPRFHYNSATRSCESFVYGGCGGNKNNFRTKAECAPIEKTITGKVTHTGPNTIDKNSKVQIQLRDVSLMDAASKLIASTTINDAKIFPISYKLKYNPSDIKPHHTYAISATINGPDQKLSFINDVRTTADLTRSASPTIDVAVIRVGGSSDSGAAKPNPDKKCGPVKCPGKQKQCPYGYQKKDGCEICRCNDPCNPPGKGKLCGSKQRCFVDKKADGTFEARCGTSPKKNPTGSKDDKNVSKTACKDPKATGTCRAAFPRFYYNSATKSCELFTYGGCGGNENNFQTKAQCEKACKA</sequence>
<evidence type="ECO:0000259" key="5">
    <source>
        <dbReference type="PROSITE" id="PS50279"/>
    </source>
</evidence>
<feature type="domain" description="BPTI/Kunitz inhibitor" evidence="5">
    <location>
        <begin position="368"/>
        <end position="418"/>
    </location>
</feature>
<gene>
    <name evidence="6" type="ORF">FNK824_LOCUS5138</name>
    <name evidence="7" type="ORF">OTI717_LOCUS13723</name>
</gene>
<dbReference type="InterPro" id="IPR036880">
    <property type="entry name" value="Kunitz_BPTI_sf"/>
</dbReference>
<feature type="domain" description="BPTI/Kunitz inhibitor" evidence="5">
    <location>
        <begin position="111"/>
        <end position="157"/>
    </location>
</feature>
<dbReference type="Proteomes" id="UP000663874">
    <property type="component" value="Unassembled WGS sequence"/>
</dbReference>